<feature type="transmembrane region" description="Helical" evidence="11">
    <location>
        <begin position="292"/>
        <end position="313"/>
    </location>
</feature>
<evidence type="ECO:0000256" key="5">
    <source>
        <dbReference type="ARBA" id="ARBA00022519"/>
    </source>
</evidence>
<feature type="transmembrane region" description="Helical" evidence="11">
    <location>
        <begin position="64"/>
        <end position="81"/>
    </location>
</feature>
<comment type="subunit">
    <text evidence="2">The complex is composed of two ATP-binding proteins (LsrA), two transmembrane proteins (LsrC and LsrD) and a solute-binding protein (LsrB).</text>
</comment>
<evidence type="ECO:0000256" key="7">
    <source>
        <dbReference type="ARBA" id="ARBA00022989"/>
    </source>
</evidence>
<dbReference type="CDD" id="cd06579">
    <property type="entry name" value="TM_PBP1_transp_AraH_like"/>
    <property type="match status" value="1"/>
</dbReference>
<evidence type="ECO:0000256" key="11">
    <source>
        <dbReference type="SAM" id="Phobius"/>
    </source>
</evidence>
<feature type="transmembrane region" description="Helical" evidence="11">
    <location>
        <begin position="87"/>
        <end position="112"/>
    </location>
</feature>
<feature type="transmembrane region" description="Helical" evidence="11">
    <location>
        <begin position="42"/>
        <end position="59"/>
    </location>
</feature>
<dbReference type="AlphaFoldDB" id="A0A1N6EVA3"/>
<evidence type="ECO:0000256" key="6">
    <source>
        <dbReference type="ARBA" id="ARBA00022692"/>
    </source>
</evidence>
<name>A0A1N6EVA3_9RHOB</name>
<feature type="transmembrane region" description="Helical" evidence="11">
    <location>
        <begin position="158"/>
        <end position="180"/>
    </location>
</feature>
<dbReference type="Pfam" id="PF02653">
    <property type="entry name" value="BPD_transp_2"/>
    <property type="match status" value="1"/>
</dbReference>
<evidence type="ECO:0000256" key="3">
    <source>
        <dbReference type="ARBA" id="ARBA00022448"/>
    </source>
</evidence>
<feature type="transmembrane region" description="Helical" evidence="11">
    <location>
        <begin position="119"/>
        <end position="138"/>
    </location>
</feature>
<keyword evidence="3" id="KW-0813">Transport</keyword>
<feature type="transmembrane region" description="Helical" evidence="11">
    <location>
        <begin position="242"/>
        <end position="259"/>
    </location>
</feature>
<keyword evidence="5" id="KW-0997">Cell inner membrane</keyword>
<sequence length="317" mass="31907">MKALRKHAWITGLAVILALLILATKLIQPTFGASGVESLARAALPFAFATVAQAVVVIAGGIDLSIASVMAVCSVTAAVLMEGNGGAASLGIVLLVLAIGAAMGALNGLLITLTRVPDIVVTLAMLFVWEGVALLILNAPGGRAADWLRGLIIGGLPIPGLGGVPRALVFLLVLVALVWLPIRRSRTGLSLYAVGSDALAAFRSGVNVGRTRIVAYGLAGLFAAMGGLSLTLSTGIGEPIPGPYLLASVAAVVLGGVVLGGGKGGLLGPLIAVFILRLVRMDLTLLSVDPNVSAIIEGTIMVVVVMIGGLLAAKGRL</sequence>
<evidence type="ECO:0000313" key="13">
    <source>
        <dbReference type="Proteomes" id="UP000184932"/>
    </source>
</evidence>
<keyword evidence="13" id="KW-1185">Reference proteome</keyword>
<dbReference type="PANTHER" id="PTHR32196">
    <property type="entry name" value="ABC TRANSPORTER PERMEASE PROTEIN YPHD-RELATED-RELATED"/>
    <property type="match status" value="1"/>
</dbReference>
<dbReference type="Proteomes" id="UP000184932">
    <property type="component" value="Unassembled WGS sequence"/>
</dbReference>
<dbReference type="InterPro" id="IPR001851">
    <property type="entry name" value="ABC_transp_permease"/>
</dbReference>
<comment type="subcellular location">
    <subcellularLocation>
        <location evidence="1">Cell membrane</location>
        <topology evidence="1">Multi-pass membrane protein</topology>
    </subcellularLocation>
</comment>
<dbReference type="GO" id="GO:0005886">
    <property type="term" value="C:plasma membrane"/>
    <property type="evidence" value="ECO:0007669"/>
    <property type="project" value="UniProtKB-SubCell"/>
</dbReference>
<dbReference type="EMBL" id="FSRL01000001">
    <property type="protein sequence ID" value="SIN86937.1"/>
    <property type="molecule type" value="Genomic_DNA"/>
</dbReference>
<dbReference type="RefSeq" id="WP_074255235.1">
    <property type="nucleotide sequence ID" value="NZ_FSRL01000001.1"/>
</dbReference>
<dbReference type="GO" id="GO:0022857">
    <property type="term" value="F:transmembrane transporter activity"/>
    <property type="evidence" value="ECO:0007669"/>
    <property type="project" value="InterPro"/>
</dbReference>
<accession>A0A1N6EVA3</accession>
<evidence type="ECO:0000256" key="10">
    <source>
        <dbReference type="ARBA" id="ARBA00039381"/>
    </source>
</evidence>
<feature type="transmembrane region" description="Helical" evidence="11">
    <location>
        <begin position="213"/>
        <end position="236"/>
    </location>
</feature>
<feature type="transmembrane region" description="Helical" evidence="11">
    <location>
        <begin position="266"/>
        <end position="286"/>
    </location>
</feature>
<evidence type="ECO:0000256" key="8">
    <source>
        <dbReference type="ARBA" id="ARBA00023136"/>
    </source>
</evidence>
<gene>
    <name evidence="12" type="ORF">SAMN05444002_1132</name>
</gene>
<keyword evidence="4" id="KW-1003">Cell membrane</keyword>
<evidence type="ECO:0000256" key="2">
    <source>
        <dbReference type="ARBA" id="ARBA00011262"/>
    </source>
</evidence>
<protein>
    <recommendedName>
        <fullName evidence="10">Autoinducer 2 import system permease protein LsrD</fullName>
    </recommendedName>
</protein>
<evidence type="ECO:0000313" key="12">
    <source>
        <dbReference type="EMBL" id="SIN86937.1"/>
    </source>
</evidence>
<evidence type="ECO:0000256" key="1">
    <source>
        <dbReference type="ARBA" id="ARBA00004651"/>
    </source>
</evidence>
<evidence type="ECO:0000256" key="9">
    <source>
        <dbReference type="ARBA" id="ARBA00025439"/>
    </source>
</evidence>
<evidence type="ECO:0000256" key="4">
    <source>
        <dbReference type="ARBA" id="ARBA00022475"/>
    </source>
</evidence>
<organism evidence="12 13">
    <name type="scientific">Vannielia litorea</name>
    <dbReference type="NCBI Taxonomy" id="1217970"/>
    <lineage>
        <taxon>Bacteria</taxon>
        <taxon>Pseudomonadati</taxon>
        <taxon>Pseudomonadota</taxon>
        <taxon>Alphaproteobacteria</taxon>
        <taxon>Rhodobacterales</taxon>
        <taxon>Paracoccaceae</taxon>
        <taxon>Vannielia</taxon>
    </lineage>
</organism>
<reference evidence="13" key="1">
    <citation type="submission" date="2016-11" db="EMBL/GenBank/DDBJ databases">
        <authorList>
            <person name="Varghese N."/>
            <person name="Submissions S."/>
        </authorList>
    </citation>
    <scope>NUCLEOTIDE SEQUENCE [LARGE SCALE GENOMIC DNA]</scope>
    <source>
        <strain evidence="13">DSM 29440</strain>
    </source>
</reference>
<comment type="function">
    <text evidence="9">Part of the ABC transporter complex LsrABCD involved in autoinducer 2 (AI-2) import. Probably responsible for the translocation of the substrate across the membrane.</text>
</comment>
<keyword evidence="8 11" id="KW-0472">Membrane</keyword>
<proteinExistence type="predicted"/>
<keyword evidence="7 11" id="KW-1133">Transmembrane helix</keyword>
<dbReference type="STRING" id="1217970.SAMN05444002_1132"/>
<dbReference type="PANTHER" id="PTHR32196:SF71">
    <property type="entry name" value="AUTOINDUCER 2 IMPORT SYSTEM PERMEASE PROTEIN LSRD"/>
    <property type="match status" value="1"/>
</dbReference>
<dbReference type="OrthoDB" id="8456542at2"/>
<keyword evidence="6 11" id="KW-0812">Transmembrane</keyword>